<dbReference type="GO" id="GO:0016853">
    <property type="term" value="F:isomerase activity"/>
    <property type="evidence" value="ECO:0007669"/>
    <property type="project" value="InterPro"/>
</dbReference>
<proteinExistence type="predicted"/>
<dbReference type="Gene3D" id="2.70.98.10">
    <property type="match status" value="1"/>
</dbReference>
<dbReference type="Pfam" id="PF01263">
    <property type="entry name" value="Aldose_epim"/>
    <property type="match status" value="1"/>
</dbReference>
<dbReference type="GO" id="GO:0005975">
    <property type="term" value="P:carbohydrate metabolic process"/>
    <property type="evidence" value="ECO:0007669"/>
    <property type="project" value="InterPro"/>
</dbReference>
<accession>A0A2X4UCL8</accession>
<dbReference type="GO" id="GO:0030246">
    <property type="term" value="F:carbohydrate binding"/>
    <property type="evidence" value="ECO:0007669"/>
    <property type="project" value="InterPro"/>
</dbReference>
<dbReference type="OrthoDB" id="9808779at2"/>
<dbReference type="AlphaFoldDB" id="A0A2X4UCL8"/>
<dbReference type="KEGG" id="lri:NCTC12151_00816"/>
<dbReference type="RefSeq" id="WP_111739411.1">
    <property type="nucleotide sequence ID" value="NZ_LR698987.1"/>
</dbReference>
<gene>
    <name evidence="1" type="ORF">NCTC12151_00816</name>
</gene>
<dbReference type="EMBL" id="LS483470">
    <property type="protein sequence ID" value="SQI36601.1"/>
    <property type="molecule type" value="Genomic_DNA"/>
</dbReference>
<organism evidence="1 2">
    <name type="scientific">Leminorella richardii</name>
    <dbReference type="NCBI Taxonomy" id="158841"/>
    <lineage>
        <taxon>Bacteria</taxon>
        <taxon>Pseudomonadati</taxon>
        <taxon>Pseudomonadota</taxon>
        <taxon>Gammaproteobacteria</taxon>
        <taxon>Enterobacterales</taxon>
        <taxon>Budviciaceae</taxon>
        <taxon>Leminorella</taxon>
    </lineage>
</organism>
<keyword evidence="2" id="KW-1185">Reference proteome</keyword>
<dbReference type="InterPro" id="IPR014718">
    <property type="entry name" value="GH-type_carb-bd"/>
</dbReference>
<name>A0A2X4UCL8_9GAMM</name>
<evidence type="ECO:0000313" key="1">
    <source>
        <dbReference type="EMBL" id="SQI36601.1"/>
    </source>
</evidence>
<dbReference type="Proteomes" id="UP000249005">
    <property type="component" value="Chromosome 1"/>
</dbReference>
<evidence type="ECO:0000313" key="2">
    <source>
        <dbReference type="Proteomes" id="UP000249005"/>
    </source>
</evidence>
<protein>
    <submittedName>
        <fullName evidence="1">Putative aldose-1-epimerase</fullName>
    </submittedName>
</protein>
<dbReference type="InterPro" id="IPR008183">
    <property type="entry name" value="Aldose_1/G6P_1-epimerase"/>
</dbReference>
<reference evidence="1 2" key="1">
    <citation type="submission" date="2018-06" db="EMBL/GenBank/DDBJ databases">
        <authorList>
            <consortium name="Pathogen Informatics"/>
            <person name="Doyle S."/>
        </authorList>
    </citation>
    <scope>NUCLEOTIDE SEQUENCE [LARGE SCALE GENOMIC DNA]</scope>
    <source>
        <strain evidence="1 2">NCTC12151</strain>
    </source>
</reference>
<dbReference type="InterPro" id="IPR011013">
    <property type="entry name" value="Gal_mutarotase_sf_dom"/>
</dbReference>
<dbReference type="SUPFAM" id="SSF74650">
    <property type="entry name" value="Galactose mutarotase-like"/>
    <property type="match status" value="1"/>
</dbReference>
<sequence>MTTETKENPYFAVRRAFDAPWPGPRGAKVEIASGSLRAVIYPEDGCRLASLNAFGYELLRQWNPQRRAFQYGCFPMVPWVGRMGGAELSFEGKIHALPMNKPPHALHGMACFGAWEIVETSPTEAAFRLRLDKPWPWQGEVIQRFTLKDNTLTVSLLVKSDGERFPAAAGWHPWFAKWTGDTDYVSQAPIGEADEQLRVTFNANWQEEPGDNELPTGRRIAPRPGPWDDCFGFDNGMSAELLWPGKVRLAMSSKAPSMVVFDKQPDAACVEPLSGPPNCVNTAPTVVMKDAPLFIESRWEITSL</sequence>